<dbReference type="Proteomes" id="UP001338125">
    <property type="component" value="Unassembled WGS sequence"/>
</dbReference>
<sequence length="271" mass="29675">MAGRLFKSKIAPSSEPSSFFLTKNAARATSRLEKLFNKDTLNLQSTPLGGALFQLCLCILLPTQWAVVPPIAILLICILNSAIQSQASSKPAPNPDKDALRNVVFGRTTAQLPSAENGQLGPHPADKPVVVFNLGVQFNHPLGPRCPGAREINEYFTAMNADLQRRREDLGLLGLSSWRGAESDAAAGTTVLSTYFFRDEASVHRFAHEALHRRAWDFYGAAKPKHIGVFHETFVVPARMYETMYVNCSPTMMGRGVVKCETENEEGRGSG</sequence>
<keyword evidence="2" id="KW-1185">Reference proteome</keyword>
<proteinExistence type="predicted"/>
<organism evidence="1 2">
    <name type="scientific">Cladobotryum mycophilum</name>
    <dbReference type="NCBI Taxonomy" id="491253"/>
    <lineage>
        <taxon>Eukaryota</taxon>
        <taxon>Fungi</taxon>
        <taxon>Dikarya</taxon>
        <taxon>Ascomycota</taxon>
        <taxon>Pezizomycotina</taxon>
        <taxon>Sordariomycetes</taxon>
        <taxon>Hypocreomycetidae</taxon>
        <taxon>Hypocreales</taxon>
        <taxon>Hypocreaceae</taxon>
        <taxon>Cladobotryum</taxon>
    </lineage>
</organism>
<dbReference type="Pfam" id="PF13826">
    <property type="entry name" value="Monooxy_af470-like"/>
    <property type="match status" value="1"/>
</dbReference>
<keyword evidence="1" id="KW-0560">Oxidoreductase</keyword>
<reference evidence="1 2" key="1">
    <citation type="submission" date="2024-01" db="EMBL/GenBank/DDBJ databases">
        <title>Complete genome of Cladobotryum mycophilum ATHUM6906.</title>
        <authorList>
            <person name="Christinaki A.C."/>
            <person name="Myridakis A.I."/>
            <person name="Kouvelis V.N."/>
        </authorList>
    </citation>
    <scope>NUCLEOTIDE SEQUENCE [LARGE SCALE GENOMIC DNA]</scope>
    <source>
        <strain evidence="1 2">ATHUM6906</strain>
    </source>
</reference>
<dbReference type="InterPro" id="IPR025444">
    <property type="entry name" value="Monooxy_af470"/>
</dbReference>
<comment type="caution">
    <text evidence="1">The sequence shown here is derived from an EMBL/GenBank/DDBJ whole genome shotgun (WGS) entry which is preliminary data.</text>
</comment>
<name>A0ABR0SNG4_9HYPO</name>
<accession>A0ABR0SNG4</accession>
<protein>
    <submittedName>
        <fullName evidence="1">Monooxygenase</fullName>
    </submittedName>
</protein>
<dbReference type="GO" id="GO:0004497">
    <property type="term" value="F:monooxygenase activity"/>
    <property type="evidence" value="ECO:0007669"/>
    <property type="project" value="UniProtKB-KW"/>
</dbReference>
<keyword evidence="1" id="KW-0503">Monooxygenase</keyword>
<evidence type="ECO:0000313" key="1">
    <source>
        <dbReference type="EMBL" id="KAK5993452.1"/>
    </source>
</evidence>
<evidence type="ECO:0000313" key="2">
    <source>
        <dbReference type="Proteomes" id="UP001338125"/>
    </source>
</evidence>
<gene>
    <name evidence="1" type="ORF">PT974_06883</name>
</gene>
<dbReference type="EMBL" id="JAVFKD010000012">
    <property type="protein sequence ID" value="KAK5993452.1"/>
    <property type="molecule type" value="Genomic_DNA"/>
</dbReference>